<name>A0A7W8U9E8_9HYPH</name>
<dbReference type="AlphaFoldDB" id="A0A7W8U9E8"/>
<dbReference type="RefSeq" id="WP_018327084.1">
    <property type="nucleotide sequence ID" value="NZ_JACHBK010000004.1"/>
</dbReference>
<reference evidence="1 2" key="1">
    <citation type="submission" date="2020-08" db="EMBL/GenBank/DDBJ databases">
        <title>Genomic Encyclopedia of Type Strains, Phase IV (KMG-V): Genome sequencing to study the core and pangenomes of soil and plant-associated prokaryotes.</title>
        <authorList>
            <person name="Whitman W."/>
        </authorList>
    </citation>
    <scope>NUCLEOTIDE SEQUENCE [LARGE SCALE GENOMIC DNA]</scope>
    <source>
        <strain evidence="1 2">SEMIA 4084</strain>
    </source>
</reference>
<dbReference type="Proteomes" id="UP000585507">
    <property type="component" value="Unassembled WGS sequence"/>
</dbReference>
<evidence type="ECO:0000313" key="2">
    <source>
        <dbReference type="Proteomes" id="UP000585507"/>
    </source>
</evidence>
<proteinExistence type="predicted"/>
<evidence type="ECO:0000313" key="1">
    <source>
        <dbReference type="EMBL" id="MBB5535168.1"/>
    </source>
</evidence>
<dbReference type="EMBL" id="JACHBK010000004">
    <property type="protein sequence ID" value="MBB5535168.1"/>
    <property type="molecule type" value="Genomic_DNA"/>
</dbReference>
<comment type="caution">
    <text evidence="1">The sequence shown here is derived from an EMBL/GenBank/DDBJ whole genome shotgun (WGS) entry which is preliminary data.</text>
</comment>
<protein>
    <submittedName>
        <fullName evidence="1">Uncharacterized protein</fullName>
    </submittedName>
</protein>
<organism evidence="1 2">
    <name type="scientific">Rhizobium giardinii</name>
    <dbReference type="NCBI Taxonomy" id="56731"/>
    <lineage>
        <taxon>Bacteria</taxon>
        <taxon>Pseudomonadati</taxon>
        <taxon>Pseudomonadota</taxon>
        <taxon>Alphaproteobacteria</taxon>
        <taxon>Hyphomicrobiales</taxon>
        <taxon>Rhizobiaceae</taxon>
        <taxon>Rhizobium/Agrobacterium group</taxon>
        <taxon>Rhizobium</taxon>
    </lineage>
</organism>
<accession>A0A7W8U9E8</accession>
<sequence length="72" mass="7595">MVRPSPPIEDGEADLDKLHPVGAVWHVGTGNAFGSVQSLRTKDRLTAMVKDQIAIEVGDRETAGGANNGALR</sequence>
<keyword evidence="2" id="KW-1185">Reference proteome</keyword>
<gene>
    <name evidence="1" type="ORF">GGD55_001862</name>
</gene>